<dbReference type="AlphaFoldDB" id="A0A0E3ZAG9"/>
<proteinExistence type="inferred from homology"/>
<dbReference type="Gene3D" id="1.10.3930.10">
    <property type="entry name" value="Arginine deiminase"/>
    <property type="match status" value="1"/>
</dbReference>
<dbReference type="EC" id="3.5.3.6" evidence="3"/>
<keyword evidence="2 3" id="KW-0378">Hydrolase</keyword>
<dbReference type="NCBIfam" id="NF002381">
    <property type="entry name" value="PRK01388.1"/>
    <property type="match status" value="1"/>
</dbReference>
<keyword evidence="3" id="KW-0056">Arginine metabolism</keyword>
<dbReference type="KEGG" id="sns:VC03_03970"/>
<organism evidence="5 6">
    <name type="scientific">Sneathia vaginalis</name>
    <dbReference type="NCBI Taxonomy" id="187101"/>
    <lineage>
        <taxon>Bacteria</taxon>
        <taxon>Fusobacteriati</taxon>
        <taxon>Fusobacteriota</taxon>
        <taxon>Fusobacteriia</taxon>
        <taxon>Fusobacteriales</taxon>
        <taxon>Leptotrichiaceae</taxon>
        <taxon>Sneathia</taxon>
    </lineage>
</organism>
<evidence type="ECO:0000313" key="5">
    <source>
        <dbReference type="EMBL" id="AKC95661.1"/>
    </source>
</evidence>
<keyword evidence="3" id="KW-0963">Cytoplasm</keyword>
<dbReference type="PIRSF" id="PIRSF006356">
    <property type="entry name" value="Arg_deiminase"/>
    <property type="match status" value="1"/>
</dbReference>
<dbReference type="Proteomes" id="UP000033103">
    <property type="component" value="Chromosome"/>
</dbReference>
<evidence type="ECO:0000256" key="4">
    <source>
        <dbReference type="PIRSR" id="PIRSR006356-1"/>
    </source>
</evidence>
<dbReference type="UniPathway" id="UPA00254">
    <property type="reaction ID" value="UER00364"/>
</dbReference>
<dbReference type="PRINTS" id="PR01466">
    <property type="entry name" value="ARGDEIMINASE"/>
</dbReference>
<evidence type="ECO:0000313" key="6">
    <source>
        <dbReference type="Proteomes" id="UP000033103"/>
    </source>
</evidence>
<protein>
    <recommendedName>
        <fullName evidence="3">Arginine deiminase</fullName>
        <shortName evidence="3">ADI</shortName>
        <ecNumber evidence="3">3.5.3.6</ecNumber>
    </recommendedName>
    <alternativeName>
        <fullName evidence="3">Arginine dihydrolase</fullName>
        <shortName evidence="3">AD</shortName>
    </alternativeName>
</protein>
<reference evidence="5 6" key="1">
    <citation type="journal article" date="2012" name="BMC Genomics">
        <title>Genomic sequence analysis and characterization of Sneathia amnii sp. nov.</title>
        <authorList>
            <consortium name="Vaginal Microbiome Consortium (additional members)"/>
            <person name="Harwich M.D.Jr."/>
            <person name="Serrano M.G."/>
            <person name="Fettweis J.M."/>
            <person name="Alves J.M."/>
            <person name="Reimers M.A."/>
            <person name="Buck G.A."/>
            <person name="Jefferson K.K."/>
        </authorList>
    </citation>
    <scope>NUCLEOTIDE SEQUENCE [LARGE SCALE GENOMIC DNA]</scope>
    <source>
        <strain evidence="5 6">SN35</strain>
    </source>
</reference>
<comment type="catalytic activity">
    <reaction evidence="3">
        <text>L-arginine + H2O = L-citrulline + NH4(+)</text>
        <dbReference type="Rhea" id="RHEA:19597"/>
        <dbReference type="ChEBI" id="CHEBI:15377"/>
        <dbReference type="ChEBI" id="CHEBI:28938"/>
        <dbReference type="ChEBI" id="CHEBI:32682"/>
        <dbReference type="ChEBI" id="CHEBI:57743"/>
        <dbReference type="EC" id="3.5.3.6"/>
    </reaction>
</comment>
<comment type="pathway">
    <text evidence="3">Amino-acid degradation; L-arginine degradation via ADI pathway; carbamoyl phosphate from L-arginine: step 1/2.</text>
</comment>
<keyword evidence="6" id="KW-1185">Reference proteome</keyword>
<dbReference type="PATRIC" id="fig|1069640.6.peg.785"/>
<dbReference type="PANTHER" id="PTHR47271:SF2">
    <property type="entry name" value="ARGININE DEIMINASE"/>
    <property type="match status" value="1"/>
</dbReference>
<evidence type="ECO:0000256" key="3">
    <source>
        <dbReference type="HAMAP-Rule" id="MF_00242"/>
    </source>
</evidence>
<dbReference type="GO" id="GO:0019546">
    <property type="term" value="P:L-arginine deiminase pathway"/>
    <property type="evidence" value="ECO:0007669"/>
    <property type="project" value="UniProtKB-UniRule"/>
</dbReference>
<comment type="subcellular location">
    <subcellularLocation>
        <location evidence="3">Cytoplasm</location>
    </subcellularLocation>
</comment>
<feature type="active site" description="Amidino-cysteine intermediate" evidence="3 4">
    <location>
        <position position="395"/>
    </location>
</feature>
<dbReference type="PANTHER" id="PTHR47271">
    <property type="entry name" value="ARGININE DEIMINASE"/>
    <property type="match status" value="1"/>
</dbReference>
<dbReference type="Gene3D" id="3.75.10.10">
    <property type="entry name" value="L-arginine/glycine Amidinotransferase, Chain A"/>
    <property type="match status" value="1"/>
</dbReference>
<dbReference type="STRING" id="187101.VC03_03970"/>
<dbReference type="OrthoDB" id="9807502at2"/>
<evidence type="ECO:0000256" key="2">
    <source>
        <dbReference type="ARBA" id="ARBA00022801"/>
    </source>
</evidence>
<dbReference type="NCBIfam" id="TIGR01078">
    <property type="entry name" value="arcA"/>
    <property type="match status" value="1"/>
</dbReference>
<accession>A0A0E3ZAG9</accession>
<dbReference type="RefSeq" id="WP_046328767.1">
    <property type="nucleotide sequence ID" value="NZ_CP011280.1"/>
</dbReference>
<gene>
    <name evidence="3" type="primary">arcA</name>
    <name evidence="5" type="ORF">VC03_03970</name>
</gene>
<dbReference type="HAMAP" id="MF_00242">
    <property type="entry name" value="Arg_deiminase"/>
    <property type="match status" value="1"/>
</dbReference>
<dbReference type="EMBL" id="CP011280">
    <property type="protein sequence ID" value="AKC95661.1"/>
    <property type="molecule type" value="Genomic_DNA"/>
</dbReference>
<dbReference type="Pfam" id="PF02274">
    <property type="entry name" value="ADI"/>
    <property type="match status" value="1"/>
</dbReference>
<dbReference type="GO" id="GO:0016990">
    <property type="term" value="F:arginine deiminase activity"/>
    <property type="evidence" value="ECO:0007669"/>
    <property type="project" value="UniProtKB-UniRule"/>
</dbReference>
<dbReference type="InterPro" id="IPR003876">
    <property type="entry name" value="Arg_deiminase"/>
</dbReference>
<comment type="similarity">
    <text evidence="1 3">Belongs to the arginine deiminase family.</text>
</comment>
<dbReference type="HOGENOM" id="CLU_052662_0_1_0"/>
<name>A0A0E3ZAG9_9FUSO</name>
<dbReference type="SUPFAM" id="SSF55909">
    <property type="entry name" value="Pentein"/>
    <property type="match status" value="1"/>
</dbReference>
<sequence>MVINVRSEINKLKKVLLHRPGRELLNLTPDSLQRLLFDDVPFLRVAQAEHDAFAKILRDNGVEVVYLEDLVAETLDTSHELKVQFLKQFIEEGGVKLEVYKKALLDFFLSYKDTKEMVLKTMEGVNMSELNIPRHDLVSYLEDPTELILDPMPNLYFTRDPFASVQNGVILNRMYSVTRNRETIYAYYIFHYHPEYKGKVTMFYDRTNPFHIEGGDVLNINDETLAIGISQRTEAPAIDLVAKNILFDEKNSHIKTILAFRIAESRAFMHLDTVFTQIDYDKFSVHPAILGPLQVFEITRDGNDVKVVPQEGKLEDILTKYVGRKVTLIPCGGGDRIAAEREQWNDGSNTLCIAPGTVVVYERNEVTNKLLREHGINVIEMPSAELSRGRGGPRCMSMPLVREDN</sequence>
<evidence type="ECO:0000256" key="1">
    <source>
        <dbReference type="ARBA" id="ARBA00010206"/>
    </source>
</evidence>
<dbReference type="GO" id="GO:0005737">
    <property type="term" value="C:cytoplasm"/>
    <property type="evidence" value="ECO:0007669"/>
    <property type="project" value="UniProtKB-SubCell"/>
</dbReference>